<accession>A0A4Y2LHZ1</accession>
<reference evidence="1 2" key="1">
    <citation type="journal article" date="2019" name="Sci. Rep.">
        <title>Orb-weaving spider Araneus ventricosus genome elucidates the spidroin gene catalogue.</title>
        <authorList>
            <person name="Kono N."/>
            <person name="Nakamura H."/>
            <person name="Ohtoshi R."/>
            <person name="Moran D.A.P."/>
            <person name="Shinohara A."/>
            <person name="Yoshida Y."/>
            <person name="Fujiwara M."/>
            <person name="Mori M."/>
            <person name="Tomita M."/>
            <person name="Arakawa K."/>
        </authorList>
    </citation>
    <scope>NUCLEOTIDE SEQUENCE [LARGE SCALE GENOMIC DNA]</scope>
</reference>
<dbReference type="Proteomes" id="UP000499080">
    <property type="component" value="Unassembled WGS sequence"/>
</dbReference>
<sequence length="107" mass="12240">MEGKPRFKRLKWELPRFAAKARRFPHAFTFNRLKLGLTNPGRLKVEALGNLRALATKPCGNYQGYAAEARRFSDASTFKRLKLGLTNPSRLKVEELENLRALAAKPW</sequence>
<gene>
    <name evidence="1" type="ORF">AVEN_3976_1</name>
</gene>
<dbReference type="EMBL" id="BGPR01005872">
    <property type="protein sequence ID" value="GBN14174.1"/>
    <property type="molecule type" value="Genomic_DNA"/>
</dbReference>
<comment type="caution">
    <text evidence="1">The sequence shown here is derived from an EMBL/GenBank/DDBJ whole genome shotgun (WGS) entry which is preliminary data.</text>
</comment>
<dbReference type="AlphaFoldDB" id="A0A4Y2LHZ1"/>
<name>A0A4Y2LHZ1_ARAVE</name>
<organism evidence="1 2">
    <name type="scientific">Araneus ventricosus</name>
    <name type="common">Orbweaver spider</name>
    <name type="synonym">Epeira ventricosa</name>
    <dbReference type="NCBI Taxonomy" id="182803"/>
    <lineage>
        <taxon>Eukaryota</taxon>
        <taxon>Metazoa</taxon>
        <taxon>Ecdysozoa</taxon>
        <taxon>Arthropoda</taxon>
        <taxon>Chelicerata</taxon>
        <taxon>Arachnida</taxon>
        <taxon>Araneae</taxon>
        <taxon>Araneomorphae</taxon>
        <taxon>Entelegynae</taxon>
        <taxon>Araneoidea</taxon>
        <taxon>Araneidae</taxon>
        <taxon>Araneus</taxon>
    </lineage>
</organism>
<protein>
    <submittedName>
        <fullName evidence="1">Uncharacterized protein</fullName>
    </submittedName>
</protein>
<evidence type="ECO:0000313" key="2">
    <source>
        <dbReference type="Proteomes" id="UP000499080"/>
    </source>
</evidence>
<evidence type="ECO:0000313" key="1">
    <source>
        <dbReference type="EMBL" id="GBN14174.1"/>
    </source>
</evidence>
<proteinExistence type="predicted"/>
<keyword evidence="2" id="KW-1185">Reference proteome</keyword>